<dbReference type="Proteomes" id="UP000008631">
    <property type="component" value="Chromosome"/>
</dbReference>
<organism evidence="1 2">
    <name type="scientific">Isosphaera pallida (strain ATCC 43644 / DSM 9630 / IS1B)</name>
    <dbReference type="NCBI Taxonomy" id="575540"/>
    <lineage>
        <taxon>Bacteria</taxon>
        <taxon>Pseudomonadati</taxon>
        <taxon>Planctomycetota</taxon>
        <taxon>Planctomycetia</taxon>
        <taxon>Isosphaerales</taxon>
        <taxon>Isosphaeraceae</taxon>
        <taxon>Isosphaera</taxon>
    </lineage>
</organism>
<keyword evidence="2" id="KW-1185">Reference proteome</keyword>
<evidence type="ECO:0000313" key="2">
    <source>
        <dbReference type="Proteomes" id="UP000008631"/>
    </source>
</evidence>
<sequence length="335" mass="36825">MSSPPPQERQTTEDDWTAWACERLLEQRIQGRSWSYRRGAGPAVESSVMACLALNAAGRDPDGRMLREVADWLTTFQEADGSVAARPELLRPAWATSWAILAWSLADEITEGPPLTEPIRRAVSWLLNVRGTTLGGQQDVVGHDFNLVGWPWIEGTHSWVEPTVMAVWALKRVGMENHDRVAEALKLILDRALPSGGWNYGNTKVFGTELRPQPGPTGQTLALLAGIAPERLPGDTSAKIILPALTYLRTSLPKTRAACTLCWGLLGLVAWGQTDQATLSTSWLSESAEDLRRRPASADPWRLAHLIAAQFAQTTLELLGIVPTMPPSPHRELPR</sequence>
<dbReference type="EMBL" id="CP002353">
    <property type="protein sequence ID" value="ADV63962.1"/>
    <property type="molecule type" value="Genomic_DNA"/>
</dbReference>
<evidence type="ECO:0008006" key="3">
    <source>
        <dbReference type="Google" id="ProtNLM"/>
    </source>
</evidence>
<accession>E8R6R0</accession>
<name>E8R6R0_ISOPI</name>
<dbReference type="OrthoDB" id="5451915at2"/>
<dbReference type="Gene3D" id="1.50.10.20">
    <property type="match status" value="2"/>
</dbReference>
<gene>
    <name evidence="1" type="ordered locus">Isop_3403</name>
</gene>
<dbReference type="InterPro" id="IPR008930">
    <property type="entry name" value="Terpenoid_cyclase/PrenylTrfase"/>
</dbReference>
<dbReference type="HOGENOM" id="CLU_075297_0_0_0"/>
<protein>
    <recommendedName>
        <fullName evidence="3">Squalene cyclase C-terminal domain-containing protein</fullName>
    </recommendedName>
</protein>
<dbReference type="KEGG" id="ipa:Isop_3403"/>
<dbReference type="SUPFAM" id="SSF48239">
    <property type="entry name" value="Terpenoid cyclases/Protein prenyltransferases"/>
    <property type="match status" value="1"/>
</dbReference>
<proteinExistence type="predicted"/>
<dbReference type="RefSeq" id="WP_013566250.1">
    <property type="nucleotide sequence ID" value="NC_014962.1"/>
</dbReference>
<reference evidence="1 2" key="2">
    <citation type="journal article" date="2011" name="Stand. Genomic Sci.">
        <title>Complete genome sequence of Isosphaera pallida type strain (IS1B).</title>
        <authorList>
            <consortium name="US DOE Joint Genome Institute (JGI-PGF)"/>
            <person name="Goker M."/>
            <person name="Cleland D."/>
            <person name="Saunders E."/>
            <person name="Lapidus A."/>
            <person name="Nolan M."/>
            <person name="Lucas S."/>
            <person name="Hammon N."/>
            <person name="Deshpande S."/>
            <person name="Cheng J.F."/>
            <person name="Tapia R."/>
            <person name="Han C."/>
            <person name="Goodwin L."/>
            <person name="Pitluck S."/>
            <person name="Liolios K."/>
            <person name="Pagani I."/>
            <person name="Ivanova N."/>
            <person name="Mavromatis K."/>
            <person name="Pati A."/>
            <person name="Chen A."/>
            <person name="Palaniappan K."/>
            <person name="Land M."/>
            <person name="Hauser L."/>
            <person name="Chang Y.J."/>
            <person name="Jeffries C.D."/>
            <person name="Detter J.C."/>
            <person name="Beck B."/>
            <person name="Woyke T."/>
            <person name="Bristow J."/>
            <person name="Eisen J.A."/>
            <person name="Markowitz V."/>
            <person name="Hugenholtz P."/>
            <person name="Kyrpides N.C."/>
            <person name="Klenk H.P."/>
        </authorList>
    </citation>
    <scope>NUCLEOTIDE SEQUENCE [LARGE SCALE GENOMIC DNA]</scope>
    <source>
        <strain evidence="2">ATCC 43644 / DSM 9630 / IS1B</strain>
    </source>
</reference>
<evidence type="ECO:0000313" key="1">
    <source>
        <dbReference type="EMBL" id="ADV63962.1"/>
    </source>
</evidence>
<dbReference type="eggNOG" id="COG1657">
    <property type="taxonomic scope" value="Bacteria"/>
</dbReference>
<dbReference type="InParanoid" id="E8R6R0"/>
<reference key="1">
    <citation type="submission" date="2010-11" db="EMBL/GenBank/DDBJ databases">
        <title>The complete sequence of chromosome of Isophaera pallida ATCC 43644.</title>
        <authorList>
            <consortium name="US DOE Joint Genome Institute (JGI-PGF)"/>
            <person name="Lucas S."/>
            <person name="Copeland A."/>
            <person name="Lapidus A."/>
            <person name="Bruce D."/>
            <person name="Goodwin L."/>
            <person name="Pitluck S."/>
            <person name="Kyrpides N."/>
            <person name="Mavromatis K."/>
            <person name="Pagani I."/>
            <person name="Ivanova N."/>
            <person name="Saunders E."/>
            <person name="Brettin T."/>
            <person name="Detter J.C."/>
            <person name="Han C."/>
            <person name="Tapia R."/>
            <person name="Land M."/>
            <person name="Hauser L."/>
            <person name="Markowitz V."/>
            <person name="Cheng J.-F."/>
            <person name="Hugenholtz P."/>
            <person name="Woyke T."/>
            <person name="Wu D."/>
            <person name="Eisen J.A."/>
        </authorList>
    </citation>
    <scope>NUCLEOTIDE SEQUENCE</scope>
    <source>
        <strain>ATCC 43644</strain>
    </source>
</reference>
<dbReference type="AlphaFoldDB" id="E8R6R0"/>